<dbReference type="SUPFAM" id="SSF52129">
    <property type="entry name" value="Caspase-like"/>
    <property type="match status" value="1"/>
</dbReference>
<feature type="region of interest" description="Disordered" evidence="1">
    <location>
        <begin position="648"/>
        <end position="718"/>
    </location>
</feature>
<reference evidence="3" key="1">
    <citation type="submission" date="2020-07" db="EMBL/GenBank/DDBJ databases">
        <title>Huge and variable diversity of episymbiotic CPR bacteria and DPANN archaea in groundwater ecosystems.</title>
        <authorList>
            <person name="He C.Y."/>
            <person name="Keren R."/>
            <person name="Whittaker M."/>
            <person name="Farag I.F."/>
            <person name="Doudna J."/>
            <person name="Cate J.H.D."/>
            <person name="Banfield J.F."/>
        </authorList>
    </citation>
    <scope>NUCLEOTIDE SEQUENCE</scope>
    <source>
        <strain evidence="3">NC_groundwater_1818_Pr3_B-0.1um_66_35</strain>
    </source>
</reference>
<feature type="region of interest" description="Disordered" evidence="1">
    <location>
        <begin position="315"/>
        <end position="349"/>
    </location>
</feature>
<sequence length="718" mass="77483">MIERLGPIAAKIGGAILAMVISSGLALADAKRVAMVVGNSIYQSVPQLPNPSRDASSVAKMFKDAGFDVTQVINVGNLDFKRAIRKFEAEADQADIAVIYYAGHGIEIGGTNYLIPIDARLASDRDAEDEAIPLERMVSSADGAQRLRVIILDACRDNPFTVRMRRERKVASRAVNSGLGKVEPTSTDTLIAYAAKAGSTAEDGQGDHSPFTTAILKNLTVPGLDIRLAFGRVRDEVMKATGNKQEPFVYGSLGGGNVSLVPAPAVAQEATANDVKADYDLVAKIGSRRAWEVFLNTYKTGFYADLARAQIASLTDQVPKSDPSSATGNVKTTAVEPGTPEPGREPNSKEALDWDRVKDSNDVSALQKFIKRYPDSPLAITAQSRVQLLEQIAREREERARAEREAAARAAELAKLQAAQKKAEEIATRKREDEERRAQKAEAEAKAKAEAAERKAAEAKRKAEEAENKKSAQEAAALRAESERQAKQAEDERRKAAEAAIQETVCKDQQAKFDELNAKNNETAALDDMKTFAKSITCSRLQPMVAMAIDRLKLDAEKRAAALPNSPQLVRSAQTELARIGCLSDKPNGVLGSETKTALGRYLSIKGQSSSDISVTEALVSDLSKQSGRVCPLECKAGEIAKGDTCIASEKREEPKAATRRPRDDDDEPVARRKPARREAQQERRQSRPEPRARQQASSRPSGGGGHGGGAAMIGVGF</sequence>
<dbReference type="PANTHER" id="PTHR22576:SF37">
    <property type="entry name" value="MUCOSA-ASSOCIATED LYMPHOID TISSUE LYMPHOMA TRANSLOCATION PROTEIN 1"/>
    <property type="match status" value="1"/>
</dbReference>
<proteinExistence type="predicted"/>
<organism evidence="3 4">
    <name type="scientific">Rhodopseudomonas palustris</name>
    <dbReference type="NCBI Taxonomy" id="1076"/>
    <lineage>
        <taxon>Bacteria</taxon>
        <taxon>Pseudomonadati</taxon>
        <taxon>Pseudomonadota</taxon>
        <taxon>Alphaproteobacteria</taxon>
        <taxon>Hyphomicrobiales</taxon>
        <taxon>Nitrobacteraceae</taxon>
        <taxon>Rhodopseudomonas</taxon>
    </lineage>
</organism>
<feature type="domain" description="Caspase family p20" evidence="2">
    <location>
        <begin position="30"/>
        <end position="159"/>
    </location>
</feature>
<dbReference type="InterPro" id="IPR001309">
    <property type="entry name" value="Pept_C14_p20"/>
</dbReference>
<feature type="compositionally biased region" description="Basic and acidic residues" evidence="1">
    <location>
        <begin position="677"/>
        <end position="693"/>
    </location>
</feature>
<dbReference type="Proteomes" id="UP000782519">
    <property type="component" value="Unassembled WGS sequence"/>
</dbReference>
<feature type="compositionally biased region" description="Basic and acidic residues" evidence="1">
    <location>
        <begin position="649"/>
        <end position="664"/>
    </location>
</feature>
<dbReference type="Pfam" id="PF00656">
    <property type="entry name" value="Peptidase_C14"/>
    <property type="match status" value="1"/>
</dbReference>
<name>A0A933S323_RHOPL</name>
<protein>
    <submittedName>
        <fullName evidence="3">Caspase family protein</fullName>
    </submittedName>
</protein>
<dbReference type="InterPro" id="IPR011600">
    <property type="entry name" value="Pept_C14_caspase"/>
</dbReference>
<dbReference type="PANTHER" id="PTHR22576">
    <property type="entry name" value="MUCOSA ASSOCIATED LYMPHOID TISSUE LYMPHOMA TRANSLOCATION PROTEIN 1/PARACASPASE"/>
    <property type="match status" value="1"/>
</dbReference>
<feature type="compositionally biased region" description="Basic and acidic residues" evidence="1">
    <location>
        <begin position="424"/>
        <end position="472"/>
    </location>
</feature>
<feature type="compositionally biased region" description="Basic and acidic residues" evidence="1">
    <location>
        <begin position="480"/>
        <end position="496"/>
    </location>
</feature>
<feature type="compositionally biased region" description="Gly residues" evidence="1">
    <location>
        <begin position="702"/>
        <end position="718"/>
    </location>
</feature>
<feature type="compositionally biased region" description="Polar residues" evidence="1">
    <location>
        <begin position="315"/>
        <end position="332"/>
    </location>
</feature>
<feature type="region of interest" description="Disordered" evidence="1">
    <location>
        <begin position="424"/>
        <end position="496"/>
    </location>
</feature>
<gene>
    <name evidence="3" type="ORF">HZA66_26810</name>
</gene>
<dbReference type="Gene3D" id="3.40.50.1460">
    <property type="match status" value="1"/>
</dbReference>
<dbReference type="PROSITE" id="PS50208">
    <property type="entry name" value="CASPASE_P20"/>
    <property type="match status" value="1"/>
</dbReference>
<evidence type="ECO:0000256" key="1">
    <source>
        <dbReference type="SAM" id="MobiDB-lite"/>
    </source>
</evidence>
<dbReference type="InterPro" id="IPR029030">
    <property type="entry name" value="Caspase-like_dom_sf"/>
</dbReference>
<accession>A0A933S323</accession>
<dbReference type="AlphaFoldDB" id="A0A933S323"/>
<evidence type="ECO:0000313" key="4">
    <source>
        <dbReference type="Proteomes" id="UP000782519"/>
    </source>
</evidence>
<dbReference type="InterPro" id="IPR052039">
    <property type="entry name" value="Caspase-related_regulators"/>
</dbReference>
<evidence type="ECO:0000259" key="2">
    <source>
        <dbReference type="PROSITE" id="PS50208"/>
    </source>
</evidence>
<evidence type="ECO:0000313" key="3">
    <source>
        <dbReference type="EMBL" id="MBI5133066.1"/>
    </source>
</evidence>
<comment type="caution">
    <text evidence="3">The sequence shown here is derived from an EMBL/GenBank/DDBJ whole genome shotgun (WGS) entry which is preliminary data.</text>
</comment>
<dbReference type="GO" id="GO:0006508">
    <property type="term" value="P:proteolysis"/>
    <property type="evidence" value="ECO:0007669"/>
    <property type="project" value="InterPro"/>
</dbReference>
<dbReference type="EMBL" id="JACRJB010000078">
    <property type="protein sequence ID" value="MBI5133066.1"/>
    <property type="molecule type" value="Genomic_DNA"/>
</dbReference>
<dbReference type="GO" id="GO:0004197">
    <property type="term" value="F:cysteine-type endopeptidase activity"/>
    <property type="evidence" value="ECO:0007669"/>
    <property type="project" value="InterPro"/>
</dbReference>